<evidence type="ECO:0000256" key="11">
    <source>
        <dbReference type="SAM" id="MobiDB-lite"/>
    </source>
</evidence>
<dbReference type="PANTHER" id="PTHR10747">
    <property type="entry name" value="TRANSCRIPTION FACTOR COE FAMILY MEMBER"/>
    <property type="match status" value="1"/>
</dbReference>
<proteinExistence type="inferred from homology"/>
<feature type="region of interest" description="Disordered" evidence="11">
    <location>
        <begin position="448"/>
        <end position="469"/>
    </location>
</feature>
<comment type="subcellular location">
    <subcellularLocation>
        <location evidence="1 10">Nucleus</location>
    </subcellularLocation>
</comment>
<feature type="domain" description="IPT/TIG" evidence="12">
    <location>
        <begin position="285"/>
        <end position="369"/>
    </location>
</feature>
<evidence type="ECO:0000256" key="10">
    <source>
        <dbReference type="RuleBase" id="RU004489"/>
    </source>
</evidence>
<evidence type="ECO:0000256" key="5">
    <source>
        <dbReference type="ARBA" id="ARBA00022833"/>
    </source>
</evidence>
<dbReference type="InterPro" id="IPR003523">
    <property type="entry name" value="Transcription_factor_COE"/>
</dbReference>
<sequence length="579" mass="64062">MTRIIEGATKNSALEYTWFNRINYRANSQRKSREFAKEVNFTTKEEQPDLSYDHGARWSHHAVIDNSALASVGVHRCTFEKQPPANLRKSNFFHFVLALYDRHNQLIEVEKTYFVDFIENDLEPTAEKTNNGVHYRVQLAYSNGVRTEQDLYVRLVDSGTRQPIVYEGQDKNPEMQRVLLTHEIMCSRCCDKKSCGNRNETPSDPVIVDRYYLKCFLKCNQNCLKNAGNPRDMRRFQVAVGTCAQLDSALLAFSDNMFVHNNSKHGRRTRRPEISDEMTGDLSLTPSIKAISPSEGCMTGGTSVVIVGEGFFDGIQVVFNGTIVYAELISPTALRCQTPARSAPGLSEVSLIYKGKHFLKNSPARFNFTQPTQNSIEFALARLTKTVPKYPSDPPGNLPKEIILRRAADICESYLQRYAPPVNTYQIHPSAITVQQEHPAVEKIESDSVGYSRDTNSVSPVRQSFSPPTIQYTTSPATTAYYQPASPSSSYTTYSGATILSSGPQQTIITTAPQNSAATGMFSFSPANLVTMTGKKISPLSFTQLKVTSNDPGAGATAGIATLGSDAVSGSQSQLQIQS</sequence>
<evidence type="ECO:0000256" key="9">
    <source>
        <dbReference type="ARBA" id="ARBA00023242"/>
    </source>
</evidence>
<dbReference type="InterPro" id="IPR002909">
    <property type="entry name" value="IPT_dom"/>
</dbReference>
<dbReference type="Proteomes" id="UP001158576">
    <property type="component" value="Chromosome XSR"/>
</dbReference>
<evidence type="ECO:0000256" key="6">
    <source>
        <dbReference type="ARBA" id="ARBA00023015"/>
    </source>
</evidence>
<name>A0ABN7SHB5_OIKDI</name>
<dbReference type="InterPro" id="IPR018350">
    <property type="entry name" value="Transcription_factor_COE_CS"/>
</dbReference>
<gene>
    <name evidence="13" type="ORF">OKIOD_LOCUS7805</name>
</gene>
<dbReference type="InterPro" id="IPR013783">
    <property type="entry name" value="Ig-like_fold"/>
</dbReference>
<dbReference type="SUPFAM" id="SSF81296">
    <property type="entry name" value="E set domains"/>
    <property type="match status" value="1"/>
</dbReference>
<dbReference type="Gene3D" id="2.60.40.3180">
    <property type="entry name" value="Transcription factor COE1, DNA-binding domain"/>
    <property type="match status" value="1"/>
</dbReference>
<keyword evidence="8 10" id="KW-0804">Transcription</keyword>
<keyword evidence="14" id="KW-1185">Reference proteome</keyword>
<dbReference type="InterPro" id="IPR032200">
    <property type="entry name" value="COE_DBD"/>
</dbReference>
<dbReference type="Pfam" id="PF01833">
    <property type="entry name" value="TIG"/>
    <property type="match status" value="1"/>
</dbReference>
<dbReference type="EMBL" id="OU015569">
    <property type="protein sequence ID" value="CAG5099097.1"/>
    <property type="molecule type" value="Genomic_DNA"/>
</dbReference>
<keyword evidence="9 10" id="KW-0539">Nucleus</keyword>
<dbReference type="Pfam" id="PF16422">
    <property type="entry name" value="COE1_DBD"/>
    <property type="match status" value="1"/>
</dbReference>
<protein>
    <submittedName>
        <fullName evidence="13">Oidioi.mRNA.OKI2018_I69.XSR.g16247.t2.cds</fullName>
    </submittedName>
</protein>
<evidence type="ECO:0000256" key="8">
    <source>
        <dbReference type="ARBA" id="ARBA00023163"/>
    </source>
</evidence>
<evidence type="ECO:0000256" key="2">
    <source>
        <dbReference type="ARBA" id="ARBA00010340"/>
    </source>
</evidence>
<dbReference type="CDD" id="cd11606">
    <property type="entry name" value="COE_DBD"/>
    <property type="match status" value="1"/>
</dbReference>
<dbReference type="Pfam" id="PF16423">
    <property type="entry name" value="COE1_HLH"/>
    <property type="match status" value="1"/>
</dbReference>
<keyword evidence="3 10" id="KW-0479">Metal-binding</keyword>
<accession>A0ABN7SHB5</accession>
<organism evidence="13 14">
    <name type="scientific">Oikopleura dioica</name>
    <name type="common">Tunicate</name>
    <dbReference type="NCBI Taxonomy" id="34765"/>
    <lineage>
        <taxon>Eukaryota</taxon>
        <taxon>Metazoa</taxon>
        <taxon>Chordata</taxon>
        <taxon>Tunicata</taxon>
        <taxon>Appendicularia</taxon>
        <taxon>Copelata</taxon>
        <taxon>Oikopleuridae</taxon>
        <taxon>Oikopleura</taxon>
    </lineage>
</organism>
<dbReference type="SMART" id="SM00429">
    <property type="entry name" value="IPT"/>
    <property type="match status" value="1"/>
</dbReference>
<keyword evidence="6 10" id="KW-0805">Transcription regulation</keyword>
<dbReference type="InterPro" id="IPR014756">
    <property type="entry name" value="Ig_E-set"/>
</dbReference>
<reference evidence="13 14" key="1">
    <citation type="submission" date="2021-04" db="EMBL/GenBank/DDBJ databases">
        <authorList>
            <person name="Bliznina A."/>
        </authorList>
    </citation>
    <scope>NUCLEOTIDE SEQUENCE [LARGE SCALE GENOMIC DNA]</scope>
</reference>
<keyword evidence="4 10" id="KW-0863">Zinc-finger</keyword>
<comment type="similarity">
    <text evidence="2 10">Belongs to the COE family.</text>
</comment>
<evidence type="ECO:0000256" key="7">
    <source>
        <dbReference type="ARBA" id="ARBA00023125"/>
    </source>
</evidence>
<evidence type="ECO:0000256" key="3">
    <source>
        <dbReference type="ARBA" id="ARBA00022723"/>
    </source>
</evidence>
<keyword evidence="7 10" id="KW-0238">DNA-binding</keyword>
<keyword evidence="5 10" id="KW-0862">Zinc</keyword>
<evidence type="ECO:0000256" key="4">
    <source>
        <dbReference type="ARBA" id="ARBA00022771"/>
    </source>
</evidence>
<evidence type="ECO:0000313" key="13">
    <source>
        <dbReference type="EMBL" id="CAG5099097.1"/>
    </source>
</evidence>
<evidence type="ECO:0000313" key="14">
    <source>
        <dbReference type="Proteomes" id="UP001158576"/>
    </source>
</evidence>
<dbReference type="PROSITE" id="PS01345">
    <property type="entry name" value="COE"/>
    <property type="match status" value="1"/>
</dbReference>
<dbReference type="InterPro" id="IPR032201">
    <property type="entry name" value="COE_HLH"/>
</dbReference>
<dbReference type="InterPro" id="IPR038173">
    <property type="entry name" value="COE_DBD_sf"/>
</dbReference>
<evidence type="ECO:0000256" key="1">
    <source>
        <dbReference type="ARBA" id="ARBA00004123"/>
    </source>
</evidence>
<evidence type="ECO:0000259" key="12">
    <source>
        <dbReference type="SMART" id="SM00429"/>
    </source>
</evidence>
<keyword evidence="10" id="KW-0217">Developmental protein</keyword>
<feature type="compositionally biased region" description="Polar residues" evidence="11">
    <location>
        <begin position="453"/>
        <end position="469"/>
    </location>
</feature>
<dbReference type="Gene3D" id="2.60.40.10">
    <property type="entry name" value="Immunoglobulins"/>
    <property type="match status" value="1"/>
</dbReference>